<dbReference type="InterPro" id="IPR008621">
    <property type="entry name" value="Cbb3-typ_cyt_oxidase_comp"/>
</dbReference>
<dbReference type="AlphaFoldDB" id="A0A238L124"/>
<dbReference type="Pfam" id="PF05545">
    <property type="entry name" value="FixQ"/>
    <property type="match status" value="1"/>
</dbReference>
<keyword evidence="1" id="KW-0812">Transmembrane</keyword>
<gene>
    <name evidence="2" type="ORF">MAA8898_04103</name>
</gene>
<sequence>MSHDTLVLIAKSVGLIYLMVFFLIVVFQTYRPSRKAAADRAARSILTAEDRPCR</sequence>
<organism evidence="2 3">
    <name type="scientific">Maliponia aquimaris</name>
    <dbReference type="NCBI Taxonomy" id="1673631"/>
    <lineage>
        <taxon>Bacteria</taxon>
        <taxon>Pseudomonadati</taxon>
        <taxon>Pseudomonadota</taxon>
        <taxon>Alphaproteobacteria</taxon>
        <taxon>Rhodobacterales</taxon>
        <taxon>Paracoccaceae</taxon>
        <taxon>Maliponia</taxon>
    </lineage>
</organism>
<dbReference type="RefSeq" id="WP_094022855.1">
    <property type="nucleotide sequence ID" value="NZ_FXYF01000014.1"/>
</dbReference>
<accession>A0A238L124</accession>
<evidence type="ECO:0000313" key="3">
    <source>
        <dbReference type="Proteomes" id="UP000207598"/>
    </source>
</evidence>
<keyword evidence="1" id="KW-0472">Membrane</keyword>
<keyword evidence="3" id="KW-1185">Reference proteome</keyword>
<feature type="transmembrane region" description="Helical" evidence="1">
    <location>
        <begin position="6"/>
        <end position="27"/>
    </location>
</feature>
<proteinExistence type="predicted"/>
<dbReference type="EMBL" id="FXYF01000014">
    <property type="protein sequence ID" value="SMX48794.1"/>
    <property type="molecule type" value="Genomic_DNA"/>
</dbReference>
<dbReference type="OrthoDB" id="7173870at2"/>
<dbReference type="Proteomes" id="UP000207598">
    <property type="component" value="Unassembled WGS sequence"/>
</dbReference>
<protein>
    <submittedName>
        <fullName evidence="2">Cbb3-type cytochrome oxidase component FixQ</fullName>
    </submittedName>
</protein>
<evidence type="ECO:0000313" key="2">
    <source>
        <dbReference type="EMBL" id="SMX48794.1"/>
    </source>
</evidence>
<keyword evidence="1" id="KW-1133">Transmembrane helix</keyword>
<evidence type="ECO:0000256" key="1">
    <source>
        <dbReference type="SAM" id="Phobius"/>
    </source>
</evidence>
<reference evidence="2 3" key="1">
    <citation type="submission" date="2017-05" db="EMBL/GenBank/DDBJ databases">
        <authorList>
            <person name="Song R."/>
            <person name="Chenine A.L."/>
            <person name="Ruprecht R.M."/>
        </authorList>
    </citation>
    <scope>NUCLEOTIDE SEQUENCE [LARGE SCALE GENOMIC DNA]</scope>
    <source>
        <strain evidence="2 3">CECT 8898</strain>
    </source>
</reference>
<name>A0A238L124_9RHOB</name>